<keyword evidence="3" id="KW-1185">Reference proteome</keyword>
<dbReference type="PANTHER" id="PTHR47691:SF3">
    <property type="entry name" value="HTH-TYPE TRANSCRIPTIONAL REGULATOR RV0890C-RELATED"/>
    <property type="match status" value="1"/>
</dbReference>
<proteinExistence type="predicted"/>
<organism evidence="2 3">
    <name type="scientific">Streptantibioticus parmotrematis</name>
    <dbReference type="NCBI Taxonomy" id="2873249"/>
    <lineage>
        <taxon>Bacteria</taxon>
        <taxon>Bacillati</taxon>
        <taxon>Actinomycetota</taxon>
        <taxon>Actinomycetes</taxon>
        <taxon>Kitasatosporales</taxon>
        <taxon>Streptomycetaceae</taxon>
        <taxon>Streptantibioticus</taxon>
    </lineage>
</organism>
<dbReference type="InterPro" id="IPR000792">
    <property type="entry name" value="Tscrpt_reg_LuxR_C"/>
</dbReference>
<dbReference type="SUPFAM" id="SSF52540">
    <property type="entry name" value="P-loop containing nucleoside triphosphate hydrolases"/>
    <property type="match status" value="1"/>
</dbReference>
<dbReference type="PRINTS" id="PR00364">
    <property type="entry name" value="DISEASERSIST"/>
</dbReference>
<dbReference type="InterPro" id="IPR027417">
    <property type="entry name" value="P-loop_NTPase"/>
</dbReference>
<dbReference type="PANTHER" id="PTHR47691">
    <property type="entry name" value="REGULATOR-RELATED"/>
    <property type="match status" value="1"/>
</dbReference>
<dbReference type="InterPro" id="IPR011990">
    <property type="entry name" value="TPR-like_helical_dom_sf"/>
</dbReference>
<dbReference type="SUPFAM" id="SSF46894">
    <property type="entry name" value="C-terminal effector domain of the bipartite response regulators"/>
    <property type="match status" value="1"/>
</dbReference>
<dbReference type="Proteomes" id="UP001198565">
    <property type="component" value="Unassembled WGS sequence"/>
</dbReference>
<dbReference type="Gene3D" id="1.25.40.10">
    <property type="entry name" value="Tetratricopeptide repeat domain"/>
    <property type="match status" value="1"/>
</dbReference>
<dbReference type="CDD" id="cd06170">
    <property type="entry name" value="LuxR_C_like"/>
    <property type="match status" value="1"/>
</dbReference>
<dbReference type="SUPFAM" id="SSF48452">
    <property type="entry name" value="TPR-like"/>
    <property type="match status" value="1"/>
</dbReference>
<dbReference type="Pfam" id="PF00196">
    <property type="entry name" value="GerE"/>
    <property type="match status" value="1"/>
</dbReference>
<gene>
    <name evidence="2" type="ORF">K7472_09045</name>
</gene>
<evidence type="ECO:0000259" key="1">
    <source>
        <dbReference type="PROSITE" id="PS50043"/>
    </source>
</evidence>
<dbReference type="Gene3D" id="3.40.50.300">
    <property type="entry name" value="P-loop containing nucleotide triphosphate hydrolases"/>
    <property type="match status" value="1"/>
</dbReference>
<name>A0ABS7QQP5_9ACTN</name>
<dbReference type="PRINTS" id="PR00038">
    <property type="entry name" value="HTHLUXR"/>
</dbReference>
<reference evidence="2 3" key="1">
    <citation type="submission" date="2021-08" db="EMBL/GenBank/DDBJ databases">
        <title>Streptomyces sp. PTM05 isolated from lichen.</title>
        <authorList>
            <person name="Somphong A."/>
            <person name="Phongsopitanun W."/>
            <person name="Tanasupawat S."/>
        </authorList>
    </citation>
    <scope>NUCLEOTIDE SEQUENCE [LARGE SCALE GENOMIC DNA]</scope>
    <source>
        <strain evidence="2 3">Ptm05</strain>
    </source>
</reference>
<sequence>MGTGAPTTAPGGPEAELTTLVGRRADAARVRELLSAARLVTLTGVGGVGKTRLALRVAGDVARAFPDGVHLAELASLREGDLLAQSVGAALGLANPGREGADATEALVAHLRDRRALLVLDNCEHLVDDCARLTGTLLRAAPGLRVLATSRQTLAITAEQVFPVAPLPVPDPQHPCAPRDIRACPSVVLFTERAAAVLPGFTVTETNAAAVARLVHRLDGLPFAIELAAARMRTLTPAEMLDLLADRFALLNGGSRVAEPRQRTLRKLIDWSHALCTPAERTLWARVSVFRDGFDLEALRQVCADDGLPPAALVDVLGGLVEKSVVVHRQQDGRSRYGLLETVREYGYERLAASGELAASRRRHRDHYADLTARAQREWFGPRQAEWFARLRRDHANLRAALEYCAERPGETEAGLALAVAPRHYWITAGSLAEGRRWLGRLLGGDGDEAGERIGERIDTARPLALATHAYLGVLLGGTADTLRELDAAAAVAEACGDVPAAAWTRHHRAVLATWQGDADTAGRLLAEALTAFRATGRLDGAVECMVKLAIVHAYAGDAERAAALCREVEETSAAHGESWLRGIARFARAVLDAREGDPKAAIAAAREAIGLMRPFDDWWDIAMCVEVIAWSTVDDPARAARLLGVLRLLWGAVGGNLETAPFMRERHRAFEETVRAALPAARFERALRSGAESTVAQALAFVLDEPPAVPRARVDGRTGGPLTRRESQVAELVAEGLTNQQIATRLVIARSTAENHVERILTKLGFTSRSQLAVWTHDRRMREGRPADGG</sequence>
<dbReference type="Pfam" id="PF13401">
    <property type="entry name" value="AAA_22"/>
    <property type="match status" value="1"/>
</dbReference>
<dbReference type="InterPro" id="IPR049945">
    <property type="entry name" value="AAA_22"/>
</dbReference>
<evidence type="ECO:0000313" key="3">
    <source>
        <dbReference type="Proteomes" id="UP001198565"/>
    </source>
</evidence>
<dbReference type="PROSITE" id="PS50043">
    <property type="entry name" value="HTH_LUXR_2"/>
    <property type="match status" value="1"/>
</dbReference>
<dbReference type="EMBL" id="JAINVZ010000004">
    <property type="protein sequence ID" value="MBY8884989.1"/>
    <property type="molecule type" value="Genomic_DNA"/>
</dbReference>
<protein>
    <submittedName>
        <fullName evidence="2">LuxR C-terminal-related transcriptional regulator</fullName>
    </submittedName>
</protein>
<feature type="domain" description="HTH luxR-type" evidence="1">
    <location>
        <begin position="716"/>
        <end position="781"/>
    </location>
</feature>
<dbReference type="RefSeq" id="WP_222975893.1">
    <property type="nucleotide sequence ID" value="NZ_JAINVZ010000004.1"/>
</dbReference>
<accession>A0ABS7QQP5</accession>
<evidence type="ECO:0000313" key="2">
    <source>
        <dbReference type="EMBL" id="MBY8884989.1"/>
    </source>
</evidence>
<dbReference type="InterPro" id="IPR036388">
    <property type="entry name" value="WH-like_DNA-bd_sf"/>
</dbReference>
<dbReference type="InterPro" id="IPR016032">
    <property type="entry name" value="Sig_transdc_resp-reg_C-effctor"/>
</dbReference>
<comment type="caution">
    <text evidence="2">The sequence shown here is derived from an EMBL/GenBank/DDBJ whole genome shotgun (WGS) entry which is preliminary data.</text>
</comment>
<dbReference type="SMART" id="SM00421">
    <property type="entry name" value="HTH_LUXR"/>
    <property type="match status" value="1"/>
</dbReference>
<dbReference type="Gene3D" id="1.10.10.10">
    <property type="entry name" value="Winged helix-like DNA-binding domain superfamily/Winged helix DNA-binding domain"/>
    <property type="match status" value="1"/>
</dbReference>